<dbReference type="Proteomes" id="UP000345266">
    <property type="component" value="Unassembled WGS sequence"/>
</dbReference>
<accession>A0A564VN49</accession>
<evidence type="ECO:0000313" key="2">
    <source>
        <dbReference type="Proteomes" id="UP000345266"/>
    </source>
</evidence>
<reference evidence="1 2" key="1">
    <citation type="submission" date="2019-07" db="EMBL/GenBank/DDBJ databases">
        <authorList>
            <person name="Hibberd C M."/>
            <person name="Gehrig L. J."/>
            <person name="Chang H.-W."/>
            <person name="Venkatesh S."/>
        </authorList>
    </citation>
    <scope>NUCLEOTIDE SEQUENCE [LARGE SCALE GENOMIC DNA]</scope>
    <source>
        <strain evidence="1">Bifidobacterium_longum_subsp_infantis_JG_Bg463</strain>
    </source>
</reference>
<gene>
    <name evidence="1" type="ORF">BLJG463_01403</name>
</gene>
<name>A0A564VN49_BIFLI</name>
<organism evidence="1 2">
    <name type="scientific">Bifidobacterium longum subsp. infantis</name>
    <dbReference type="NCBI Taxonomy" id="1682"/>
    <lineage>
        <taxon>Bacteria</taxon>
        <taxon>Bacillati</taxon>
        <taxon>Actinomycetota</taxon>
        <taxon>Actinomycetes</taxon>
        <taxon>Bifidobacteriales</taxon>
        <taxon>Bifidobacteriaceae</taxon>
        <taxon>Bifidobacterium</taxon>
    </lineage>
</organism>
<dbReference type="AlphaFoldDB" id="A0A564VN49"/>
<sequence>MGNVCDDPIGRLPEEDGREILDGMPPDGWCAITYKDGCLAFVTAIDTDVPEVRERLRRSMDRWLSDPDNPVPLDVLRIRADLVYTYGDGVWRLRENAY</sequence>
<evidence type="ECO:0000313" key="1">
    <source>
        <dbReference type="EMBL" id="VUX33889.1"/>
    </source>
</evidence>
<proteinExistence type="predicted"/>
<protein>
    <submittedName>
        <fullName evidence="1">Uncharacterized protein</fullName>
    </submittedName>
</protein>
<dbReference type="RefSeq" id="WP_144098942.1">
    <property type="nucleotide sequence ID" value="NZ_CABHND010000009.1"/>
</dbReference>
<dbReference type="EMBL" id="CABHNT010000029">
    <property type="protein sequence ID" value="VUX33889.1"/>
    <property type="molecule type" value="Genomic_DNA"/>
</dbReference>